<protein>
    <submittedName>
        <fullName evidence="1">Uncharacterized protein</fullName>
    </submittedName>
</protein>
<dbReference type="Proteomes" id="UP000030753">
    <property type="component" value="Unassembled WGS sequence"/>
</dbReference>
<proteinExistence type="predicted"/>
<gene>
    <name evidence="1" type="ORF">FOYG_00071</name>
</gene>
<dbReference type="EMBL" id="JH717839">
    <property type="protein sequence ID" value="EWZ00182.1"/>
    <property type="molecule type" value="Genomic_DNA"/>
</dbReference>
<accession>W9J5U3</accession>
<organism evidence="1 2">
    <name type="scientific">Fusarium oxysporum NRRL 32931</name>
    <dbReference type="NCBI Taxonomy" id="660029"/>
    <lineage>
        <taxon>Eukaryota</taxon>
        <taxon>Fungi</taxon>
        <taxon>Dikarya</taxon>
        <taxon>Ascomycota</taxon>
        <taxon>Pezizomycotina</taxon>
        <taxon>Sordariomycetes</taxon>
        <taxon>Hypocreomycetidae</taxon>
        <taxon>Hypocreales</taxon>
        <taxon>Nectriaceae</taxon>
        <taxon>Fusarium</taxon>
        <taxon>Fusarium oxysporum species complex</taxon>
    </lineage>
</organism>
<evidence type="ECO:0000313" key="1">
    <source>
        <dbReference type="EMBL" id="EWZ00182.1"/>
    </source>
</evidence>
<dbReference type="AlphaFoldDB" id="W9J5U3"/>
<sequence>MIRRLLKLQPFYDESIIKAKRLSQEARKGERDAKLPPCLEKRLLGNNDWAVLRAVESILHDFYVVVQALQGDGQSRRRSTSVGETFGSMAVVLEAFEFLLGKLEETNALIHQNPESEQFNLNVNLGWMKLDNYYRTLKDLPVYYRYSRRNCRYDIQFHGGNSAPRRAKWHLF</sequence>
<dbReference type="HOGENOM" id="CLU_1447725_0_0_1"/>
<reference evidence="1 2" key="1">
    <citation type="submission" date="2011-06" db="EMBL/GenBank/DDBJ databases">
        <title>The Genome Sequence of Fusarium oxysporum FOSC 3-a.</title>
        <authorList>
            <consortium name="The Broad Institute Genome Sequencing Platform"/>
            <person name="Ma L.-J."/>
            <person name="Gale L.R."/>
            <person name="Schwartz D.C."/>
            <person name="Zhou S."/>
            <person name="Corby-Kistler H."/>
            <person name="Young S.K."/>
            <person name="Zeng Q."/>
            <person name="Gargeya S."/>
            <person name="Fitzgerald M."/>
            <person name="Haas B."/>
            <person name="Abouelleil A."/>
            <person name="Alvarado L."/>
            <person name="Arachchi H.M."/>
            <person name="Berlin A."/>
            <person name="Brown A."/>
            <person name="Chapman S.B."/>
            <person name="Chen Z."/>
            <person name="Dunbar C."/>
            <person name="Freedman E."/>
            <person name="Gearin G."/>
            <person name="Gellesch M."/>
            <person name="Goldberg J."/>
            <person name="Griggs A."/>
            <person name="Gujja S."/>
            <person name="Heiman D."/>
            <person name="Howarth C."/>
            <person name="Larson L."/>
            <person name="Lui A."/>
            <person name="MacDonald P.J.P."/>
            <person name="Mehta T."/>
            <person name="Montmayeur A."/>
            <person name="Murphy C."/>
            <person name="Neiman D."/>
            <person name="Pearson M."/>
            <person name="Priest M."/>
            <person name="Roberts A."/>
            <person name="Saif S."/>
            <person name="Shea T."/>
            <person name="Shenoy N."/>
            <person name="Sisk P."/>
            <person name="Stolte C."/>
            <person name="Sykes S."/>
            <person name="Wortman J."/>
            <person name="Nusbaum C."/>
            <person name="Birren B."/>
        </authorList>
    </citation>
    <scope>NUCLEOTIDE SEQUENCE [LARGE SCALE GENOMIC DNA]</scope>
    <source>
        <strain evidence="2">FOSC 3-a</strain>
    </source>
</reference>
<name>W9J5U3_FUSOX</name>
<evidence type="ECO:0000313" key="2">
    <source>
        <dbReference type="Proteomes" id="UP000030753"/>
    </source>
</evidence>